<dbReference type="EC" id="5.3.1.1" evidence="5"/>
<comment type="subunit">
    <text evidence="5">Homodimer.</text>
</comment>
<comment type="catalytic activity">
    <reaction evidence="1">
        <text>L-erythrulose 1-phosphate = D-erythrulose 4-phosphate</text>
        <dbReference type="Rhea" id="RHEA:49588"/>
        <dbReference type="ChEBI" id="CHEBI:58002"/>
        <dbReference type="ChEBI" id="CHEBI:90796"/>
        <dbReference type="EC" id="5.3.1.33"/>
    </reaction>
</comment>
<keyword evidence="4 5" id="KW-0413">Isomerase</keyword>
<dbReference type="EMBL" id="CP038852">
    <property type="protein sequence ID" value="QIZ20434.1"/>
    <property type="molecule type" value="Genomic_DNA"/>
</dbReference>
<proteinExistence type="inferred from homology"/>
<dbReference type="PROSITE" id="PS00171">
    <property type="entry name" value="TIM_1"/>
    <property type="match status" value="1"/>
</dbReference>
<reference evidence="6 7" key="1">
    <citation type="journal article" date="2020" name="Nat. Microbiol.">
        <title>Lysogenic host-virus interactions in SAR11 marine bacteria.</title>
        <authorList>
            <person name="Morris R.M."/>
            <person name="Cain K.R."/>
            <person name="Hvorecny K.L."/>
            <person name="Kollman J.M."/>
        </authorList>
    </citation>
    <scope>NUCLEOTIDE SEQUENCE [LARGE SCALE GENOMIC DNA]</scope>
    <source>
        <strain evidence="6 7">NP1</strain>
    </source>
</reference>
<comment type="subcellular location">
    <subcellularLocation>
        <location evidence="5">Cytoplasm</location>
    </subcellularLocation>
</comment>
<comment type="similarity">
    <text evidence="3 5">Belongs to the triosephosphate isomerase family.</text>
</comment>
<dbReference type="UniPathway" id="UPA01066"/>
<dbReference type="SUPFAM" id="SSF51351">
    <property type="entry name" value="Triosephosphate isomerase (TIM)"/>
    <property type="match status" value="1"/>
</dbReference>
<dbReference type="InterPro" id="IPR020861">
    <property type="entry name" value="Triosephosphate_isomerase_AS"/>
</dbReference>
<evidence type="ECO:0000313" key="7">
    <source>
        <dbReference type="Proteomes" id="UP000501094"/>
    </source>
</evidence>
<evidence type="ECO:0000313" key="6">
    <source>
        <dbReference type="EMBL" id="QIZ20434.1"/>
    </source>
</evidence>
<sequence length="246" mass="27675">MTNKYMFFVANWKMYGNLSSLNTLDKVIKFSKSKEIKGGRLIYCPPNTLISSFSKKFNNCQIGIGGQNCHESKDYGAYTGHVNSRMLKNVGAHFVIIGHSENREQGESDKLINLKIKSALEAKLKVIFCIGETLSEKRKKKTRLILSKQIKIGLKNIKDKSKIFLAYEPVWAIGSGLIPKAQDLFETVEFIKSKFKDKLPKVLYGGSVNPQNITILRKINNIDGFLIGGASQNAKKFIDIVKKTYS</sequence>
<dbReference type="UniPathway" id="UPA00138"/>
<dbReference type="UniPathway" id="UPA00109">
    <property type="reaction ID" value="UER00189"/>
</dbReference>
<evidence type="ECO:0000256" key="1">
    <source>
        <dbReference type="ARBA" id="ARBA00000148"/>
    </source>
</evidence>
<dbReference type="InterPro" id="IPR013785">
    <property type="entry name" value="Aldolase_TIM"/>
</dbReference>
<dbReference type="GO" id="GO:0019563">
    <property type="term" value="P:glycerol catabolic process"/>
    <property type="evidence" value="ECO:0007669"/>
    <property type="project" value="TreeGrafter"/>
</dbReference>
<keyword evidence="5" id="KW-0324">Glycolysis</keyword>
<evidence type="ECO:0000256" key="3">
    <source>
        <dbReference type="ARBA" id="ARBA00007422"/>
    </source>
</evidence>
<dbReference type="PROSITE" id="PS51440">
    <property type="entry name" value="TIM_2"/>
    <property type="match status" value="1"/>
</dbReference>
<name>A0A6H1Q0T7_9PROT</name>
<keyword evidence="5" id="KW-0312">Gluconeogenesis</keyword>
<dbReference type="GO" id="GO:0004807">
    <property type="term" value="F:triose-phosphate isomerase activity"/>
    <property type="evidence" value="ECO:0007669"/>
    <property type="project" value="UniProtKB-EC"/>
</dbReference>
<dbReference type="KEGG" id="peg:E5R92_01355"/>
<comment type="catalytic activity">
    <reaction evidence="5">
        <text>D-glyceraldehyde 3-phosphate = dihydroxyacetone phosphate</text>
        <dbReference type="Rhea" id="RHEA:18585"/>
        <dbReference type="ChEBI" id="CHEBI:57642"/>
        <dbReference type="ChEBI" id="CHEBI:59776"/>
        <dbReference type="EC" id="5.3.1.1"/>
    </reaction>
</comment>
<comment type="pathway">
    <text evidence="2">Carbohydrate metabolism; erythritol degradation.</text>
</comment>
<accession>A0A6H1Q0T7</accession>
<evidence type="ECO:0000256" key="2">
    <source>
        <dbReference type="ARBA" id="ARBA00004939"/>
    </source>
</evidence>
<dbReference type="InterPro" id="IPR035990">
    <property type="entry name" value="TIM_sf"/>
</dbReference>
<keyword evidence="7" id="KW-1185">Reference proteome</keyword>
<protein>
    <recommendedName>
        <fullName evidence="5">Triosephosphate isomerase</fullName>
        <ecNumber evidence="5">5.3.1.1</ecNumber>
    </recommendedName>
</protein>
<comment type="pathway">
    <text evidence="5">Carbohydrate degradation; glycolysis; D-glyceraldehyde 3-phosphate from glycerone phosphate: step 1/1.</text>
</comment>
<dbReference type="PANTHER" id="PTHR21139:SF42">
    <property type="entry name" value="TRIOSEPHOSPHATE ISOMERASE"/>
    <property type="match status" value="1"/>
</dbReference>
<dbReference type="PANTHER" id="PTHR21139">
    <property type="entry name" value="TRIOSEPHOSPHATE ISOMERASE"/>
    <property type="match status" value="1"/>
</dbReference>
<dbReference type="GO" id="GO:0006096">
    <property type="term" value="P:glycolytic process"/>
    <property type="evidence" value="ECO:0007669"/>
    <property type="project" value="UniProtKB-UniPathway"/>
</dbReference>
<dbReference type="GO" id="GO:0046166">
    <property type="term" value="P:glyceraldehyde-3-phosphate biosynthetic process"/>
    <property type="evidence" value="ECO:0007669"/>
    <property type="project" value="TreeGrafter"/>
</dbReference>
<comment type="pathway">
    <text evidence="5">Carbohydrate biosynthesis; gluconeogenesis.</text>
</comment>
<dbReference type="InterPro" id="IPR000652">
    <property type="entry name" value="Triosephosphate_isomerase"/>
</dbReference>
<gene>
    <name evidence="6" type="ORF">E5R92_01355</name>
</gene>
<dbReference type="GO" id="GO:0006094">
    <property type="term" value="P:gluconeogenesis"/>
    <property type="evidence" value="ECO:0007669"/>
    <property type="project" value="UniProtKB-UniPathway"/>
</dbReference>
<keyword evidence="5" id="KW-0963">Cytoplasm</keyword>
<dbReference type="RefSeq" id="WP_168606327.1">
    <property type="nucleotide sequence ID" value="NZ_CP038852.1"/>
</dbReference>
<dbReference type="Proteomes" id="UP000501094">
    <property type="component" value="Chromosome"/>
</dbReference>
<evidence type="ECO:0000256" key="4">
    <source>
        <dbReference type="ARBA" id="ARBA00023235"/>
    </source>
</evidence>
<dbReference type="Gene3D" id="3.20.20.70">
    <property type="entry name" value="Aldolase class I"/>
    <property type="match status" value="1"/>
</dbReference>
<dbReference type="GO" id="GO:0005829">
    <property type="term" value="C:cytosol"/>
    <property type="evidence" value="ECO:0007669"/>
    <property type="project" value="TreeGrafter"/>
</dbReference>
<dbReference type="CDD" id="cd00311">
    <property type="entry name" value="TIM"/>
    <property type="match status" value="1"/>
</dbReference>
<dbReference type="AlphaFoldDB" id="A0A6H1Q0T7"/>
<organism evidence="6 7">
    <name type="scientific">Candidatus Pelagibacter giovannonii</name>
    <dbReference type="NCBI Taxonomy" id="2563896"/>
    <lineage>
        <taxon>Bacteria</taxon>
        <taxon>Pseudomonadati</taxon>
        <taxon>Pseudomonadota</taxon>
        <taxon>Alphaproteobacteria</taxon>
        <taxon>Candidatus Pelagibacterales</taxon>
        <taxon>Candidatus Pelagibacteraceae</taxon>
        <taxon>Candidatus Pelagibacter</taxon>
    </lineage>
</organism>
<dbReference type="Pfam" id="PF00121">
    <property type="entry name" value="TIM"/>
    <property type="match status" value="1"/>
</dbReference>
<evidence type="ECO:0000256" key="5">
    <source>
        <dbReference type="RuleBase" id="RU363013"/>
    </source>
</evidence>